<comment type="caution">
    <text evidence="6">The sequence shown here is derived from an EMBL/GenBank/DDBJ whole genome shotgun (WGS) entry which is preliminary data.</text>
</comment>
<dbReference type="Proteomes" id="UP000447873">
    <property type="component" value="Unassembled WGS sequence"/>
</dbReference>
<dbReference type="PRINTS" id="PR01217">
    <property type="entry name" value="PRICHEXTENSN"/>
</dbReference>
<dbReference type="PANTHER" id="PTHR35273">
    <property type="entry name" value="ALPHA-1,4 POLYGALACTOSAMINIDASE, PUTATIVE (AFU_ORTHOLOGUE AFUA_3G07890)-RELATED"/>
    <property type="match status" value="1"/>
</dbReference>
<dbReference type="InterPro" id="IPR017853">
    <property type="entry name" value="GH"/>
</dbReference>
<feature type="chain" id="PRO_5034866853" description="alpha-galactosidase" evidence="4">
    <location>
        <begin position="18"/>
        <end position="763"/>
    </location>
</feature>
<evidence type="ECO:0000313" key="7">
    <source>
        <dbReference type="Proteomes" id="UP000447873"/>
    </source>
</evidence>
<name>A0A8H3Z1I4_VENIN</name>
<feature type="compositionally biased region" description="Low complexity" evidence="3">
    <location>
        <begin position="227"/>
        <end position="254"/>
    </location>
</feature>
<feature type="compositionally biased region" description="Basic and acidic residues" evidence="3">
    <location>
        <begin position="255"/>
        <end position="302"/>
    </location>
</feature>
<feature type="domain" description="Glycoside-hydrolase family GH114 TIM-barrel" evidence="5">
    <location>
        <begin position="393"/>
        <end position="654"/>
    </location>
</feature>
<feature type="region of interest" description="Disordered" evidence="3">
    <location>
        <begin position="707"/>
        <end position="763"/>
    </location>
</feature>
<dbReference type="InterPro" id="IPR013785">
    <property type="entry name" value="Aldolase_TIM"/>
</dbReference>
<dbReference type="EC" id="3.2.1.22" evidence="2"/>
<gene>
    <name evidence="6" type="ORF">EG328_011051</name>
</gene>
<accession>A0A8H3Z1I4</accession>
<proteinExistence type="predicted"/>
<feature type="compositionally biased region" description="Basic and acidic residues" evidence="3">
    <location>
        <begin position="177"/>
        <end position="196"/>
    </location>
</feature>
<dbReference type="AlphaFoldDB" id="A0A8H3Z1I4"/>
<feature type="compositionally biased region" description="Basic residues" evidence="3">
    <location>
        <begin position="739"/>
        <end position="751"/>
    </location>
</feature>
<dbReference type="Pfam" id="PF03537">
    <property type="entry name" value="Glyco_hydro_114"/>
    <property type="match status" value="1"/>
</dbReference>
<dbReference type="Gene3D" id="3.20.20.70">
    <property type="entry name" value="Aldolase class I"/>
    <property type="match status" value="1"/>
</dbReference>
<evidence type="ECO:0000256" key="4">
    <source>
        <dbReference type="SAM" id="SignalP"/>
    </source>
</evidence>
<keyword evidence="4" id="KW-0732">Signal</keyword>
<feature type="compositionally biased region" description="Low complexity" evidence="3">
    <location>
        <begin position="348"/>
        <end position="359"/>
    </location>
</feature>
<evidence type="ECO:0000313" key="6">
    <source>
        <dbReference type="EMBL" id="KAE9982255.1"/>
    </source>
</evidence>
<evidence type="ECO:0000259" key="5">
    <source>
        <dbReference type="Pfam" id="PF03537"/>
    </source>
</evidence>
<dbReference type="InterPro" id="IPR004352">
    <property type="entry name" value="GH114_TIM-barrel"/>
</dbReference>
<organism evidence="6 7">
    <name type="scientific">Venturia inaequalis</name>
    <name type="common">Apple scab fungus</name>
    <dbReference type="NCBI Taxonomy" id="5025"/>
    <lineage>
        <taxon>Eukaryota</taxon>
        <taxon>Fungi</taxon>
        <taxon>Dikarya</taxon>
        <taxon>Ascomycota</taxon>
        <taxon>Pezizomycotina</taxon>
        <taxon>Dothideomycetes</taxon>
        <taxon>Pleosporomycetidae</taxon>
        <taxon>Venturiales</taxon>
        <taxon>Venturiaceae</taxon>
        <taxon>Venturia</taxon>
    </lineage>
</organism>
<dbReference type="EMBL" id="WNWS01000078">
    <property type="protein sequence ID" value="KAE9982255.1"/>
    <property type="molecule type" value="Genomic_DNA"/>
</dbReference>
<feature type="compositionally biased region" description="Acidic residues" evidence="3">
    <location>
        <begin position="718"/>
        <end position="732"/>
    </location>
</feature>
<dbReference type="PANTHER" id="PTHR35273:SF2">
    <property type="entry name" value="ALPHA-GALACTOSIDASE"/>
    <property type="match status" value="1"/>
</dbReference>
<protein>
    <recommendedName>
        <fullName evidence="2">alpha-galactosidase</fullName>
        <ecNumber evidence="2">3.2.1.22</ecNumber>
    </recommendedName>
</protein>
<evidence type="ECO:0000256" key="1">
    <source>
        <dbReference type="ARBA" id="ARBA00001255"/>
    </source>
</evidence>
<feature type="compositionally biased region" description="Basic and acidic residues" evidence="3">
    <location>
        <begin position="309"/>
        <end position="347"/>
    </location>
</feature>
<dbReference type="SUPFAM" id="SSF51445">
    <property type="entry name" value="(Trans)glycosidases"/>
    <property type="match status" value="1"/>
</dbReference>
<feature type="compositionally biased region" description="Gly residues" evidence="3">
    <location>
        <begin position="127"/>
        <end position="140"/>
    </location>
</feature>
<evidence type="ECO:0000256" key="3">
    <source>
        <dbReference type="SAM" id="MobiDB-lite"/>
    </source>
</evidence>
<comment type="catalytic activity">
    <reaction evidence="1">
        <text>Hydrolysis of terminal, non-reducing alpha-D-galactose residues in alpha-D-galactosides, including galactose oligosaccharides, galactomannans and galactolipids.</text>
        <dbReference type="EC" id="3.2.1.22"/>
    </reaction>
</comment>
<dbReference type="GO" id="GO:0004557">
    <property type="term" value="F:alpha-galactosidase activity"/>
    <property type="evidence" value="ECO:0007669"/>
    <property type="project" value="UniProtKB-EC"/>
</dbReference>
<feature type="region of interest" description="Disordered" evidence="3">
    <location>
        <begin position="41"/>
        <end position="360"/>
    </location>
</feature>
<evidence type="ECO:0000256" key="2">
    <source>
        <dbReference type="ARBA" id="ARBA00012755"/>
    </source>
</evidence>
<feature type="compositionally biased region" description="Low complexity" evidence="3">
    <location>
        <begin position="146"/>
        <end position="168"/>
    </location>
</feature>
<reference evidence="6 7" key="1">
    <citation type="submission" date="2018-12" db="EMBL/GenBank/DDBJ databases">
        <title>Venturia inaequalis Genome Resource.</title>
        <authorList>
            <person name="Lichtner F.J."/>
        </authorList>
    </citation>
    <scope>NUCLEOTIDE SEQUENCE [LARGE SCALE GENOMIC DNA]</scope>
    <source>
        <strain evidence="6 7">120213</strain>
    </source>
</reference>
<feature type="signal peptide" evidence="4">
    <location>
        <begin position="1"/>
        <end position="17"/>
    </location>
</feature>
<sequence length="763" mass="81967">MVRYALVAGLYAATVLAVPAPVPGQEARETPAGWIDGNPTFGFGWPRPNSNKPGSAANVPEAGPSSLFVPAAGTREWGSLFKGSSGGSRGEKGGSSSSPAPPGREWGSAFGGSRGSSDSNAPPKQPPGGGMFGGLFGGGNWPRPPSSGSSPFGAPSPFGSPSGASAFGWGRPQSQKPKPEWKPSEDAWPKEEDVAKPEVPQPKPEAAASPPKPDAEEAAKPEPAQPAPETAKPEPAQSVPEVAKAEPAQPAPEVAKPEPKPVPEVTKPEPKPEPKPVPEVTKPEPKPESKPAPEIAKPEPKPAPETSNEESKPEPKPAPETSKEESKPEPRPAPETAKQESKPELKPEAAAAAEVAGGANSQQLDVCAPKKYNRVVDIDTVRRKLWQPAVGSKWQIILDGVPDTKGAMEPKEAAIWDIDAWDARASDICEAKKKGKKVICYFSAGTSETWRADNHLIAPYNIGNICADTEVAPGTTCKNFWKGEKWIDIRNPVAWEVMKGRIKMAAEKGCDGIDPDNMDIYDNEVLSTNATYGPLGKNVKFSENDSVKYLKFMADEAAKYGMSTGLKNSLSMVPKVKPFIQFAVNEECAKIQECHQYKELLAVRKPIFHIEYTGAQGGSSQATSRTYKDTAGLTKKYCNPLHEAVSRFSTIIKAGETLGNQYLYCDGKPAGFSKMAFYVDKDKNAKGGKGNYVEPQGKKEEMDVEVNERFANTTTADSADEDSTEDSADEDSTTTTQNVKRRAPIKRRHHRWAELERNPAWTG</sequence>